<comment type="caution">
    <text evidence="2">The sequence shown here is derived from an EMBL/GenBank/DDBJ whole genome shotgun (WGS) entry which is preliminary data.</text>
</comment>
<protein>
    <recommendedName>
        <fullName evidence="4">RraA-like protein</fullName>
    </recommendedName>
</protein>
<organism evidence="2 3">
    <name type="scientific">Cadophora malorum</name>
    <dbReference type="NCBI Taxonomy" id="108018"/>
    <lineage>
        <taxon>Eukaryota</taxon>
        <taxon>Fungi</taxon>
        <taxon>Dikarya</taxon>
        <taxon>Ascomycota</taxon>
        <taxon>Pezizomycotina</taxon>
        <taxon>Leotiomycetes</taxon>
        <taxon>Helotiales</taxon>
        <taxon>Ploettnerulaceae</taxon>
        <taxon>Cadophora</taxon>
    </lineage>
</organism>
<dbReference type="InterPro" id="IPR036704">
    <property type="entry name" value="RraA/RraA-like_sf"/>
</dbReference>
<dbReference type="AlphaFoldDB" id="A0A8H7T9N4"/>
<proteinExistence type="predicted"/>
<keyword evidence="1" id="KW-0479">Metal-binding</keyword>
<dbReference type="InterPro" id="IPR005493">
    <property type="entry name" value="RraA/RraA-like"/>
</dbReference>
<dbReference type="Gene3D" id="3.50.30.40">
    <property type="entry name" value="Ribonuclease E inhibitor RraA/RraA-like"/>
    <property type="match status" value="1"/>
</dbReference>
<dbReference type="SUPFAM" id="SSF89562">
    <property type="entry name" value="RraA-like"/>
    <property type="match status" value="1"/>
</dbReference>
<comment type="cofactor">
    <cofactor evidence="1">
        <name>Mg(2+)</name>
        <dbReference type="ChEBI" id="CHEBI:18420"/>
    </cofactor>
</comment>
<dbReference type="EMBL" id="JAFJYH010000245">
    <property type="protein sequence ID" value="KAG4414848.1"/>
    <property type="molecule type" value="Genomic_DNA"/>
</dbReference>
<dbReference type="OrthoDB" id="1476984at2759"/>
<name>A0A8H7T9N4_9HELO</name>
<evidence type="ECO:0000256" key="1">
    <source>
        <dbReference type="PIRSR" id="PIRSR605493-1"/>
    </source>
</evidence>
<dbReference type="PANTHER" id="PTHR33254:SF28">
    <property type="entry name" value="4-HYDROXY-4-METHYL-2-OXOGLUTARATE ALDOLASE"/>
    <property type="match status" value="1"/>
</dbReference>
<dbReference type="PANTHER" id="PTHR33254">
    <property type="entry name" value="4-HYDROXY-4-METHYL-2-OXOGLUTARATE ALDOLASE 3-RELATED"/>
    <property type="match status" value="1"/>
</dbReference>
<feature type="binding site" evidence="1">
    <location>
        <position position="120"/>
    </location>
    <ligand>
        <name>substrate</name>
    </ligand>
</feature>
<evidence type="ECO:0000313" key="2">
    <source>
        <dbReference type="EMBL" id="KAG4414848.1"/>
    </source>
</evidence>
<keyword evidence="1" id="KW-0460">Magnesium</keyword>
<feature type="binding site" evidence="1">
    <location>
        <position position="121"/>
    </location>
    <ligand>
        <name>Mg(2+)</name>
        <dbReference type="ChEBI" id="CHEBI:18420"/>
    </ligand>
</feature>
<dbReference type="GO" id="GO:0047443">
    <property type="term" value="F:4-hydroxy-4-methyl-2-oxoglutarate aldolase activity"/>
    <property type="evidence" value="ECO:0007669"/>
    <property type="project" value="TreeGrafter"/>
</dbReference>
<dbReference type="CDD" id="cd16841">
    <property type="entry name" value="RraA_family"/>
    <property type="match status" value="1"/>
</dbReference>
<sequence>MSSDPIVQQLQNFTTCDVSDALLKLKHRHGDFFSGISIWSPERQAGNTKVVGKAYTVQCVLNSDTEAPKLEGGHYIDAVPRDSVIFISSHKALNAIYGGLMTHRARASGAVGTIVDGRIRDLAEHREQKYPVFACDVGTASPYEVVRVSAINVPVQLQSPDQDATINPGDYLIGDLDGVVEADIKVAEDLDRGVSFGEASKKHRAGVKKP</sequence>
<dbReference type="GO" id="GO:0046872">
    <property type="term" value="F:metal ion binding"/>
    <property type="evidence" value="ECO:0007669"/>
    <property type="project" value="UniProtKB-KW"/>
</dbReference>
<gene>
    <name evidence="2" type="ORF">IFR04_011986</name>
</gene>
<reference evidence="2" key="1">
    <citation type="submission" date="2021-02" db="EMBL/GenBank/DDBJ databases">
        <title>Genome sequence Cadophora malorum strain M34.</title>
        <authorList>
            <person name="Stefanovic E."/>
            <person name="Vu D."/>
            <person name="Scully C."/>
            <person name="Dijksterhuis J."/>
            <person name="Roader J."/>
            <person name="Houbraken J."/>
        </authorList>
    </citation>
    <scope>NUCLEOTIDE SEQUENCE</scope>
    <source>
        <strain evidence="2">M34</strain>
    </source>
</reference>
<dbReference type="Proteomes" id="UP000664132">
    <property type="component" value="Unassembled WGS sequence"/>
</dbReference>
<feature type="binding site" evidence="1">
    <location>
        <begin position="98"/>
        <end position="101"/>
    </location>
    <ligand>
        <name>substrate</name>
    </ligand>
</feature>
<accession>A0A8H7T9N4</accession>
<keyword evidence="3" id="KW-1185">Reference proteome</keyword>
<dbReference type="GO" id="GO:0008948">
    <property type="term" value="F:oxaloacetate decarboxylase activity"/>
    <property type="evidence" value="ECO:0007669"/>
    <property type="project" value="TreeGrafter"/>
</dbReference>
<dbReference type="Pfam" id="PF03737">
    <property type="entry name" value="RraA-like"/>
    <property type="match status" value="1"/>
</dbReference>
<evidence type="ECO:0000313" key="3">
    <source>
        <dbReference type="Proteomes" id="UP000664132"/>
    </source>
</evidence>
<evidence type="ECO:0008006" key="4">
    <source>
        <dbReference type="Google" id="ProtNLM"/>
    </source>
</evidence>